<accession>R9GTX1</accession>
<keyword evidence="2" id="KW-1185">Reference proteome</keyword>
<gene>
    <name evidence="1" type="ORF">ADIARSV_1533</name>
</gene>
<evidence type="ECO:0000313" key="2">
    <source>
        <dbReference type="Proteomes" id="UP000014174"/>
    </source>
</evidence>
<sequence>MVLVKGYYDDDPGRKREIPLFKQVYLSAKRINKYAREYTIRIYVLKGAKVDINKRIRIEAEENLNYK</sequence>
<proteinExistence type="predicted"/>
<protein>
    <submittedName>
        <fullName evidence="1">Uncharacterized protein</fullName>
    </submittedName>
</protein>
<organism evidence="1 2">
    <name type="scientific">Arcticibacter svalbardensis MN12-7</name>
    <dbReference type="NCBI Taxonomy" id="1150600"/>
    <lineage>
        <taxon>Bacteria</taxon>
        <taxon>Pseudomonadati</taxon>
        <taxon>Bacteroidota</taxon>
        <taxon>Sphingobacteriia</taxon>
        <taxon>Sphingobacteriales</taxon>
        <taxon>Sphingobacteriaceae</taxon>
        <taxon>Arcticibacter</taxon>
    </lineage>
</organism>
<dbReference type="STRING" id="1150600.ADIARSV_1533"/>
<dbReference type="AlphaFoldDB" id="R9GTX1"/>
<dbReference type="EMBL" id="AQPN01000058">
    <property type="protein sequence ID" value="EOR95302.1"/>
    <property type="molecule type" value="Genomic_DNA"/>
</dbReference>
<comment type="caution">
    <text evidence="1">The sequence shown here is derived from an EMBL/GenBank/DDBJ whole genome shotgun (WGS) entry which is preliminary data.</text>
</comment>
<dbReference type="RefSeq" id="WP_016194769.1">
    <property type="nucleotide sequence ID" value="NZ_AQPN01000058.1"/>
</dbReference>
<evidence type="ECO:0000313" key="1">
    <source>
        <dbReference type="EMBL" id="EOR95302.1"/>
    </source>
</evidence>
<name>R9GTX1_9SPHI</name>
<reference evidence="1 2" key="1">
    <citation type="journal article" date="2013" name="Genome Announc.">
        <title>Draft Genome Sequence of Arcticibacter svalbardensis Strain MN12-7T, a Member of the Family Sphingobacteriaceae Isolated from an Arctic Soil Sample.</title>
        <authorList>
            <person name="Shivaji S."/>
            <person name="Ara S."/>
            <person name="Prasad S."/>
            <person name="Manasa B.P."/>
            <person name="Begum Z."/>
            <person name="Singh A."/>
            <person name="Kumar Pinnaka A."/>
        </authorList>
    </citation>
    <scope>NUCLEOTIDE SEQUENCE [LARGE SCALE GENOMIC DNA]</scope>
    <source>
        <strain evidence="1 2">MN12-7</strain>
    </source>
</reference>
<dbReference type="Proteomes" id="UP000014174">
    <property type="component" value="Unassembled WGS sequence"/>
</dbReference>